<accession>A0A0G4FNP3</accession>
<protein>
    <recommendedName>
        <fullName evidence="4">Beta-lactamase-related domain-containing protein</fullName>
    </recommendedName>
</protein>
<dbReference type="InParanoid" id="A0A0G4FNP3"/>
<dbReference type="AlphaFoldDB" id="A0A0G4FNP3"/>
<dbReference type="OMA" id="MATEIWQ"/>
<gene>
    <name evidence="5" type="ORF">Vbra_15872</name>
</gene>
<evidence type="ECO:0000259" key="4">
    <source>
        <dbReference type="Pfam" id="PF00144"/>
    </source>
</evidence>
<dbReference type="PANTHER" id="PTHR46825">
    <property type="entry name" value="D-ALANYL-D-ALANINE-CARBOXYPEPTIDASE/ENDOPEPTIDASE AMPH"/>
    <property type="match status" value="1"/>
</dbReference>
<keyword evidence="3" id="KW-0732">Signal</keyword>
<feature type="chain" id="PRO_5005188855" description="Beta-lactamase-related domain-containing protein" evidence="3">
    <location>
        <begin position="25"/>
        <end position="429"/>
    </location>
</feature>
<dbReference type="SUPFAM" id="SSF56601">
    <property type="entry name" value="beta-lactamase/transpeptidase-like"/>
    <property type="match status" value="1"/>
</dbReference>
<evidence type="ECO:0000256" key="3">
    <source>
        <dbReference type="SAM" id="SignalP"/>
    </source>
</evidence>
<dbReference type="VEuPathDB" id="CryptoDB:Vbra_15872"/>
<dbReference type="Gene3D" id="3.40.710.10">
    <property type="entry name" value="DD-peptidase/beta-lactamase superfamily"/>
    <property type="match status" value="1"/>
</dbReference>
<sequence length="429" mass="45687">MAKRFTLPFVFAALLCASADLASGLPEDIGVAGLQSVLEAIRTSLQLPALAADPASRLPQDIDVGVAGDGGLQSVLEAIRTGRQLPALAAVSVHNGQVVEMAATGVRAIGYEEQVQTDDLWLLNSVSKAITATLAAVLVDRGLLSWEATIGEILPDLVPSMRDEYVDVPLRELLYHTGGLPTKLFTEHFSWASLFTDSTPIIEQRRDYAAELLAEPPVGPRGEHNYSNAGYVVAGVMMEEVTRVSWEEFVRVEIFEALGMASCGFGAPDGSGRDQPWGHWGVPGHWTAIPPALADVVSNIPPAIGPAGSVHCSVADYAKFMVEHLANATGAKDGIVSADSFDELHSPPPGSPDYSMGWGVSSSTWAKGRVLEHDGTDWLWVTYVLLAPEIGLGLFVATNSYDFGGGLDHLIEALIRRHRAGLFLNADGA</sequence>
<dbReference type="PANTHER" id="PTHR46825:SF11">
    <property type="entry name" value="PENICILLIN-BINDING PROTEIN 4"/>
    <property type="match status" value="1"/>
</dbReference>
<dbReference type="InterPro" id="IPR012338">
    <property type="entry name" value="Beta-lactam/transpept-like"/>
</dbReference>
<feature type="domain" description="Beta-lactamase-related" evidence="4">
    <location>
        <begin position="75"/>
        <end position="402"/>
    </location>
</feature>
<evidence type="ECO:0000256" key="1">
    <source>
        <dbReference type="ARBA" id="ARBA00004370"/>
    </source>
</evidence>
<organism evidence="5 6">
    <name type="scientific">Vitrella brassicaformis (strain CCMP3155)</name>
    <dbReference type="NCBI Taxonomy" id="1169540"/>
    <lineage>
        <taxon>Eukaryota</taxon>
        <taxon>Sar</taxon>
        <taxon>Alveolata</taxon>
        <taxon>Colpodellida</taxon>
        <taxon>Vitrellaceae</taxon>
        <taxon>Vitrella</taxon>
    </lineage>
</organism>
<dbReference type="STRING" id="1169540.A0A0G4FNP3"/>
<dbReference type="EMBL" id="CDMY01000472">
    <property type="protein sequence ID" value="CEM15840.1"/>
    <property type="molecule type" value="Genomic_DNA"/>
</dbReference>
<proteinExistence type="predicted"/>
<evidence type="ECO:0000313" key="6">
    <source>
        <dbReference type="Proteomes" id="UP000041254"/>
    </source>
</evidence>
<dbReference type="GO" id="GO:0016020">
    <property type="term" value="C:membrane"/>
    <property type="evidence" value="ECO:0007669"/>
    <property type="project" value="UniProtKB-SubCell"/>
</dbReference>
<evidence type="ECO:0000313" key="5">
    <source>
        <dbReference type="EMBL" id="CEM15840.1"/>
    </source>
</evidence>
<dbReference type="OrthoDB" id="5946976at2759"/>
<name>A0A0G4FNP3_VITBC</name>
<reference evidence="5 6" key="1">
    <citation type="submission" date="2014-11" db="EMBL/GenBank/DDBJ databases">
        <authorList>
            <person name="Zhu J."/>
            <person name="Qi W."/>
            <person name="Song R."/>
        </authorList>
    </citation>
    <scope>NUCLEOTIDE SEQUENCE [LARGE SCALE GENOMIC DNA]</scope>
</reference>
<dbReference type="Proteomes" id="UP000041254">
    <property type="component" value="Unassembled WGS sequence"/>
</dbReference>
<comment type="subcellular location">
    <subcellularLocation>
        <location evidence="1">Membrane</location>
    </subcellularLocation>
</comment>
<evidence type="ECO:0000256" key="2">
    <source>
        <dbReference type="ARBA" id="ARBA00023136"/>
    </source>
</evidence>
<keyword evidence="6" id="KW-1185">Reference proteome</keyword>
<dbReference type="InterPro" id="IPR050491">
    <property type="entry name" value="AmpC-like"/>
</dbReference>
<keyword evidence="2" id="KW-0472">Membrane</keyword>
<dbReference type="Pfam" id="PF00144">
    <property type="entry name" value="Beta-lactamase"/>
    <property type="match status" value="1"/>
</dbReference>
<dbReference type="InterPro" id="IPR001466">
    <property type="entry name" value="Beta-lactam-related"/>
</dbReference>
<feature type="signal peptide" evidence="3">
    <location>
        <begin position="1"/>
        <end position="24"/>
    </location>
</feature>
<dbReference type="PhylomeDB" id="A0A0G4FNP3"/>